<comment type="caution">
    <text evidence="8">The sequence shown here is derived from an EMBL/GenBank/DDBJ whole genome shotgun (WGS) entry which is preliminary data.</text>
</comment>
<dbReference type="AlphaFoldDB" id="A0A5C7IQP2"/>
<dbReference type="InterPro" id="IPR036514">
    <property type="entry name" value="SGNH_hydro_sf"/>
</dbReference>
<keyword evidence="7" id="KW-0443">Lipid metabolism</keyword>
<name>A0A5C7IQP2_9ROSI</name>
<evidence type="ECO:0000256" key="1">
    <source>
        <dbReference type="ARBA" id="ARBA00004613"/>
    </source>
</evidence>
<dbReference type="FunFam" id="3.40.50.1110:FF:000003">
    <property type="entry name" value="GDSL esterase/lipase APG"/>
    <property type="match status" value="1"/>
</dbReference>
<evidence type="ECO:0000256" key="6">
    <source>
        <dbReference type="ARBA" id="ARBA00022963"/>
    </source>
</evidence>
<keyword evidence="3" id="KW-0964">Secreted</keyword>
<accession>A0A5C7IQP2</accession>
<dbReference type="SUPFAM" id="SSF52266">
    <property type="entry name" value="SGNH hydrolase"/>
    <property type="match status" value="1"/>
</dbReference>
<dbReference type="InterPro" id="IPR035669">
    <property type="entry name" value="SGNH_plant_lipase-like"/>
</dbReference>
<evidence type="ECO:0000256" key="5">
    <source>
        <dbReference type="ARBA" id="ARBA00022801"/>
    </source>
</evidence>
<dbReference type="PANTHER" id="PTHR45650">
    <property type="entry name" value="GDSL-LIKE LIPASE/ACYLHYDROLASE-RELATED"/>
    <property type="match status" value="1"/>
</dbReference>
<keyword evidence="6" id="KW-0442">Lipid degradation</keyword>
<dbReference type="OrthoDB" id="1600564at2759"/>
<evidence type="ECO:0000256" key="2">
    <source>
        <dbReference type="ARBA" id="ARBA00008668"/>
    </source>
</evidence>
<dbReference type="CDD" id="cd01837">
    <property type="entry name" value="SGNH_plant_lipase_like"/>
    <property type="match status" value="1"/>
</dbReference>
<dbReference type="Pfam" id="PF00657">
    <property type="entry name" value="Lipase_GDSL"/>
    <property type="match status" value="4"/>
</dbReference>
<evidence type="ECO:0000313" key="8">
    <source>
        <dbReference type="EMBL" id="TXG71611.1"/>
    </source>
</evidence>
<dbReference type="GO" id="GO:0016042">
    <property type="term" value="P:lipid catabolic process"/>
    <property type="evidence" value="ECO:0007669"/>
    <property type="project" value="UniProtKB-KW"/>
</dbReference>
<evidence type="ECO:0000313" key="9">
    <source>
        <dbReference type="Proteomes" id="UP000323000"/>
    </source>
</evidence>
<evidence type="ECO:0000256" key="3">
    <source>
        <dbReference type="ARBA" id="ARBA00022525"/>
    </source>
</evidence>
<reference evidence="9" key="1">
    <citation type="journal article" date="2019" name="Gigascience">
        <title>De novo genome assembly of the endangered Acer yangbiense, a plant species with extremely small populations endemic to Yunnan Province, China.</title>
        <authorList>
            <person name="Yang J."/>
            <person name="Wariss H.M."/>
            <person name="Tao L."/>
            <person name="Zhang R."/>
            <person name="Yun Q."/>
            <person name="Hollingsworth P."/>
            <person name="Dao Z."/>
            <person name="Luo G."/>
            <person name="Guo H."/>
            <person name="Ma Y."/>
            <person name="Sun W."/>
        </authorList>
    </citation>
    <scope>NUCLEOTIDE SEQUENCE [LARGE SCALE GENOMIC DNA]</scope>
    <source>
        <strain evidence="9">cv. Malutang</strain>
    </source>
</reference>
<dbReference type="InterPro" id="IPR051238">
    <property type="entry name" value="GDSL_esterase/lipase"/>
</dbReference>
<evidence type="ECO:0000256" key="4">
    <source>
        <dbReference type="ARBA" id="ARBA00022729"/>
    </source>
</evidence>
<dbReference type="GO" id="GO:0005576">
    <property type="term" value="C:extracellular region"/>
    <property type="evidence" value="ECO:0007669"/>
    <property type="project" value="UniProtKB-SubCell"/>
</dbReference>
<keyword evidence="9" id="KW-1185">Reference proteome</keyword>
<gene>
    <name evidence="8" type="ORF">EZV62_000190</name>
</gene>
<proteinExistence type="inferred from homology"/>
<sequence length="1122" mass="123393">MATGDIILKGVNYASAASGILSDTGSIFGGHIGLEAQITNFGNTKQDIMNRIGTKAATSLLRESLYITAIGANDVMTDLVATLMNSTRDAYFDKLISTFRSQLIRLYFLGVRKIVVTNCACIGNIPVRRAIFPNDFVVPLNQVVRYYNSRLKKLLTELTRRVLQDQCFDGISSCTTGFQVCKNRSKYVFWDQFHPIDAAHLITAKPFMDESLKSIAFQVSILYLLLDICSGKNFPAVFTFGDSLVDVGNNYYIETTSKSTLPYGIDFGTAHILEISISISEAESFLFSDFVQAEQELGFGHFSPPYLSPMATGDIILKGVNYASAGSGILNDTGKSNGDHIGLEAQITNFGKTKKDIMIRIGTTAATSLLRDSLYIIAIVTNDIVRDLGAILINSSRDAYFDMLISTFRSQLIRLYYLGARKIVVTNCACIGNTPAGRAILFREFIFPLNQVARYYNSRLKKLLTELTTSLPGSMYVYSDIHHAAMQLDPSIKNLRVPLGMSVSTLYLLLDMSSGKKFPAVFTFGDSLVDVGNNYYIETISKSTLPYGIDFGTEQELGFRNFSPPYLSPMATGDIILKGVNYASAGSGILNDTGKSNGGHIGLEAQITNFGKTKKDIMIRIGTTAATSLLRDSLYIIAIVTNDIVRDLGAVLINSSRDAYFDMLISTFRSQLIRLYYFGARKIVVTNCACIGSLPLRRVIPLNEYIFPLNQVARNYNSRLKKLLTELTTSLPGSMYVYSDVYASLENIIQNGKTYGKFRKCRFTMLPWNWTLQSKIRVYHWESLDVPANFVLGDSLVDVGNNNYIVSLSKANYPPNGIDFGSPTGRYTNGRTIVDIIGQEFGLGFTPPYLAPTTKGSVVLQGVNYASGGGGILNETGKIFGGRINLDAQLDNFANTRQDIISSIGAPEALKLLQMSLFSVTIGSNDFINNYFTPVLSTVKQKLVPPETFVAAMISKFRLQLTRLYNLGARKVIVANVGPIGCIPYQREMNPSAGGSCAALPNQMAQLFNIQLKSLVTELGSSLEGSKLVYADVFRIVEDIIQNYRSYGFENTDYACCYVAGRSGGQIPCGPPSKVCTDRSKYVFWDPYHPSDATNVIIAKRLLDGGSDDISPVNVRKLVEEA</sequence>
<evidence type="ECO:0000256" key="7">
    <source>
        <dbReference type="ARBA" id="ARBA00023098"/>
    </source>
</evidence>
<protein>
    <recommendedName>
        <fullName evidence="10">SGNH hydrolase-type esterase domain-containing protein</fullName>
    </recommendedName>
</protein>
<dbReference type="GO" id="GO:0016788">
    <property type="term" value="F:hydrolase activity, acting on ester bonds"/>
    <property type="evidence" value="ECO:0007669"/>
    <property type="project" value="InterPro"/>
</dbReference>
<comment type="similarity">
    <text evidence="2">Belongs to the 'GDSL' lipolytic enzyme family.</text>
</comment>
<dbReference type="Gene3D" id="3.40.50.1110">
    <property type="entry name" value="SGNH hydrolase"/>
    <property type="match status" value="4"/>
</dbReference>
<dbReference type="Proteomes" id="UP000323000">
    <property type="component" value="Chromosome 1"/>
</dbReference>
<organism evidence="8 9">
    <name type="scientific">Acer yangbiense</name>
    <dbReference type="NCBI Taxonomy" id="1000413"/>
    <lineage>
        <taxon>Eukaryota</taxon>
        <taxon>Viridiplantae</taxon>
        <taxon>Streptophyta</taxon>
        <taxon>Embryophyta</taxon>
        <taxon>Tracheophyta</taxon>
        <taxon>Spermatophyta</taxon>
        <taxon>Magnoliopsida</taxon>
        <taxon>eudicotyledons</taxon>
        <taxon>Gunneridae</taxon>
        <taxon>Pentapetalae</taxon>
        <taxon>rosids</taxon>
        <taxon>malvids</taxon>
        <taxon>Sapindales</taxon>
        <taxon>Sapindaceae</taxon>
        <taxon>Hippocastanoideae</taxon>
        <taxon>Acereae</taxon>
        <taxon>Acer</taxon>
    </lineage>
</organism>
<dbReference type="EMBL" id="VAHF01000001">
    <property type="protein sequence ID" value="TXG71611.1"/>
    <property type="molecule type" value="Genomic_DNA"/>
</dbReference>
<dbReference type="PANTHER" id="PTHR45650:SF4">
    <property type="entry name" value="GDSL-LIKE LIPASE_ACYLHYDROLASE FAMILY PROTEIN, EXPRESSED"/>
    <property type="match status" value="1"/>
</dbReference>
<comment type="subcellular location">
    <subcellularLocation>
        <location evidence="1">Secreted</location>
    </subcellularLocation>
</comment>
<evidence type="ECO:0008006" key="10">
    <source>
        <dbReference type="Google" id="ProtNLM"/>
    </source>
</evidence>
<keyword evidence="4" id="KW-0732">Signal</keyword>
<dbReference type="InterPro" id="IPR001087">
    <property type="entry name" value="GDSL"/>
</dbReference>
<keyword evidence="5" id="KW-0378">Hydrolase</keyword>